<gene>
    <name evidence="14" type="primary">20210096</name>
    <name evidence="13" type="ORF">HELRODRAFT_185345</name>
</gene>
<evidence type="ECO:0000256" key="3">
    <source>
        <dbReference type="ARBA" id="ARBA00015702"/>
    </source>
</evidence>
<evidence type="ECO:0000256" key="4">
    <source>
        <dbReference type="ARBA" id="ARBA00022490"/>
    </source>
</evidence>
<dbReference type="InterPro" id="IPR037893">
    <property type="entry name" value="CS_CacyBP"/>
</dbReference>
<dbReference type="OrthoDB" id="164025at2759"/>
<dbReference type="CDD" id="cd06468">
    <property type="entry name" value="p23_CacyBP"/>
    <property type="match status" value="1"/>
</dbReference>
<feature type="region of interest" description="Disordered" evidence="10">
    <location>
        <begin position="45"/>
        <end position="65"/>
    </location>
</feature>
<evidence type="ECO:0000256" key="9">
    <source>
        <dbReference type="ARBA" id="ARBA00025145"/>
    </source>
</evidence>
<dbReference type="GO" id="GO:0005634">
    <property type="term" value="C:nucleus"/>
    <property type="evidence" value="ECO:0000318"/>
    <property type="project" value="GO_Central"/>
</dbReference>
<reference evidence="13 15" key="2">
    <citation type="journal article" date="2013" name="Nature">
        <title>Insights into bilaterian evolution from three spiralian genomes.</title>
        <authorList>
            <person name="Simakov O."/>
            <person name="Marletaz F."/>
            <person name="Cho S.J."/>
            <person name="Edsinger-Gonzales E."/>
            <person name="Havlak P."/>
            <person name="Hellsten U."/>
            <person name="Kuo D.H."/>
            <person name="Larsson T."/>
            <person name="Lv J."/>
            <person name="Arendt D."/>
            <person name="Savage R."/>
            <person name="Osoegawa K."/>
            <person name="de Jong P."/>
            <person name="Grimwood J."/>
            <person name="Chapman J.A."/>
            <person name="Shapiro H."/>
            <person name="Aerts A."/>
            <person name="Otillar R.P."/>
            <person name="Terry A.Y."/>
            <person name="Boore J.L."/>
            <person name="Grigoriev I.V."/>
            <person name="Lindberg D.R."/>
            <person name="Seaver E.C."/>
            <person name="Weisblat D.A."/>
            <person name="Putnam N.H."/>
            <person name="Rokhsar D.S."/>
        </authorList>
    </citation>
    <scope>NUCLEOTIDE SEQUENCE</scope>
</reference>
<dbReference type="Gene3D" id="2.60.40.790">
    <property type="match status" value="1"/>
</dbReference>
<evidence type="ECO:0000256" key="7">
    <source>
        <dbReference type="ARBA" id="ARBA00022990"/>
    </source>
</evidence>
<protein>
    <recommendedName>
        <fullName evidence="3">Calcyclin-binding protein</fullName>
    </recommendedName>
</protein>
<reference evidence="14" key="3">
    <citation type="submission" date="2015-06" db="UniProtKB">
        <authorList>
            <consortium name="EnsemblMetazoa"/>
        </authorList>
    </citation>
    <scope>IDENTIFICATION</scope>
</reference>
<dbReference type="Pfam" id="PF09032">
    <property type="entry name" value="Siah-Interact_N"/>
    <property type="match status" value="1"/>
</dbReference>
<dbReference type="CTD" id="20210096"/>
<dbReference type="KEGG" id="hro:HELRODRAFT_185345"/>
<dbReference type="Pfam" id="PF04969">
    <property type="entry name" value="CS"/>
    <property type="match status" value="1"/>
</dbReference>
<dbReference type="GO" id="GO:0005737">
    <property type="term" value="C:cytoplasm"/>
    <property type="evidence" value="ECO:0007669"/>
    <property type="project" value="UniProtKB-SubCell"/>
</dbReference>
<keyword evidence="4" id="KW-0963">Cytoplasm</keyword>
<evidence type="ECO:0000256" key="1">
    <source>
        <dbReference type="ARBA" id="ARBA00004123"/>
    </source>
</evidence>
<dbReference type="EMBL" id="AMQM01002966">
    <property type="status" value="NOT_ANNOTATED_CDS"/>
    <property type="molecule type" value="Genomic_DNA"/>
</dbReference>
<dbReference type="InterPro" id="IPR007052">
    <property type="entry name" value="CS_dom"/>
</dbReference>
<evidence type="ECO:0000256" key="6">
    <source>
        <dbReference type="ARBA" id="ARBA00022786"/>
    </source>
</evidence>
<dbReference type="InParanoid" id="T1FMP7"/>
<dbReference type="PROSITE" id="PS51048">
    <property type="entry name" value="SGS"/>
    <property type="match status" value="1"/>
</dbReference>
<dbReference type="SUPFAM" id="SSF140106">
    <property type="entry name" value="Calcyclin-binding protein-like"/>
    <property type="match status" value="1"/>
</dbReference>
<dbReference type="InterPro" id="IPR052289">
    <property type="entry name" value="Calcyclin-binding_UBL-bridge"/>
</dbReference>
<evidence type="ECO:0000313" key="15">
    <source>
        <dbReference type="Proteomes" id="UP000015101"/>
    </source>
</evidence>
<dbReference type="Pfam" id="PF05002">
    <property type="entry name" value="SGS"/>
    <property type="match status" value="1"/>
</dbReference>
<dbReference type="EMBL" id="KB095959">
    <property type="protein sequence ID" value="ESO09454.1"/>
    <property type="molecule type" value="Genomic_DNA"/>
</dbReference>
<evidence type="ECO:0000313" key="13">
    <source>
        <dbReference type="EMBL" id="ESO09454.1"/>
    </source>
</evidence>
<dbReference type="InterPro" id="IPR015120">
    <property type="entry name" value="Siah-Interact_N"/>
</dbReference>
<evidence type="ECO:0000259" key="12">
    <source>
        <dbReference type="PROSITE" id="PS51203"/>
    </source>
</evidence>
<dbReference type="InterPro" id="IPR007699">
    <property type="entry name" value="SGS_dom"/>
</dbReference>
<evidence type="ECO:0000256" key="8">
    <source>
        <dbReference type="ARBA" id="ARBA00023242"/>
    </source>
</evidence>
<dbReference type="PANTHER" id="PTHR13164">
    <property type="entry name" value="CALICYLIN BINDING PROTEIN"/>
    <property type="match status" value="1"/>
</dbReference>
<evidence type="ECO:0000256" key="5">
    <source>
        <dbReference type="ARBA" id="ARBA00022553"/>
    </source>
</evidence>
<evidence type="ECO:0000256" key="10">
    <source>
        <dbReference type="SAM" id="MobiDB-lite"/>
    </source>
</evidence>
<keyword evidence="5" id="KW-0597">Phosphoprotein</keyword>
<accession>T1FMP7</accession>
<evidence type="ECO:0000313" key="14">
    <source>
        <dbReference type="EnsemblMetazoa" id="HelroP185345"/>
    </source>
</evidence>
<feature type="domain" description="CS" evidence="12">
    <location>
        <begin position="81"/>
        <end position="175"/>
    </location>
</feature>
<proteinExistence type="predicted"/>
<dbReference type="InterPro" id="IPR008978">
    <property type="entry name" value="HSP20-like_chaperone"/>
</dbReference>
<organism evidence="14 15">
    <name type="scientific">Helobdella robusta</name>
    <name type="common">Californian leech</name>
    <dbReference type="NCBI Taxonomy" id="6412"/>
    <lineage>
        <taxon>Eukaryota</taxon>
        <taxon>Metazoa</taxon>
        <taxon>Spiralia</taxon>
        <taxon>Lophotrochozoa</taxon>
        <taxon>Annelida</taxon>
        <taxon>Clitellata</taxon>
        <taxon>Hirudinea</taxon>
        <taxon>Rhynchobdellida</taxon>
        <taxon>Glossiphoniidae</taxon>
        <taxon>Helobdella</taxon>
    </lineage>
</organism>
<evidence type="ECO:0000256" key="2">
    <source>
        <dbReference type="ARBA" id="ARBA00004496"/>
    </source>
</evidence>
<dbReference type="STRING" id="6412.T1FMP7"/>
<reference evidence="15" key="1">
    <citation type="submission" date="2012-12" db="EMBL/GenBank/DDBJ databases">
        <authorList>
            <person name="Hellsten U."/>
            <person name="Grimwood J."/>
            <person name="Chapman J.A."/>
            <person name="Shapiro H."/>
            <person name="Aerts A."/>
            <person name="Otillar R.P."/>
            <person name="Terry A.Y."/>
            <person name="Boore J.L."/>
            <person name="Simakov O."/>
            <person name="Marletaz F."/>
            <person name="Cho S.-J."/>
            <person name="Edsinger-Gonzales E."/>
            <person name="Havlak P."/>
            <person name="Kuo D.-H."/>
            <person name="Larsson T."/>
            <person name="Lv J."/>
            <person name="Arendt D."/>
            <person name="Savage R."/>
            <person name="Osoegawa K."/>
            <person name="de Jong P."/>
            <person name="Lindberg D.R."/>
            <person name="Seaver E.C."/>
            <person name="Weisblat D.A."/>
            <person name="Putnam N.H."/>
            <person name="Grigoriev I.V."/>
            <person name="Rokhsar D.S."/>
        </authorList>
    </citation>
    <scope>NUCLEOTIDE SEQUENCE</scope>
</reference>
<comment type="function">
    <text evidence="9">May be involved in calcium-dependent ubiquitination and subsequent proteasomal degradation of target proteins. Probably serves as a molecular bridge in ubiquitin E3 complexes. Participates in the ubiquitin-mediated degradation of beta-catenin (CTNNB1).</text>
</comment>
<keyword evidence="15" id="KW-1185">Reference proteome</keyword>
<dbReference type="RefSeq" id="XP_009012547.1">
    <property type="nucleotide sequence ID" value="XM_009014299.1"/>
</dbReference>
<evidence type="ECO:0000259" key="11">
    <source>
        <dbReference type="PROSITE" id="PS51048"/>
    </source>
</evidence>
<dbReference type="GO" id="GO:0007507">
    <property type="term" value="P:heart development"/>
    <property type="evidence" value="ECO:0000318"/>
    <property type="project" value="GO_Central"/>
</dbReference>
<keyword evidence="8" id="KW-0539">Nucleus</keyword>
<dbReference type="PROSITE" id="PS51203">
    <property type="entry name" value="CS"/>
    <property type="match status" value="1"/>
</dbReference>
<feature type="domain" description="SGS" evidence="11">
    <location>
        <begin position="159"/>
        <end position="233"/>
    </location>
</feature>
<dbReference type="PANTHER" id="PTHR13164:SF3">
    <property type="entry name" value="CALCYCLIN-BINDING PROTEIN"/>
    <property type="match status" value="1"/>
</dbReference>
<dbReference type="GO" id="GO:0044548">
    <property type="term" value="F:S100 protein binding"/>
    <property type="evidence" value="ECO:0007669"/>
    <property type="project" value="InterPro"/>
</dbReference>
<dbReference type="GO" id="GO:0015631">
    <property type="term" value="F:tubulin binding"/>
    <property type="evidence" value="ECO:0007669"/>
    <property type="project" value="InterPro"/>
</dbReference>
<keyword evidence="7" id="KW-0007">Acetylation</keyword>
<dbReference type="OMA" id="KNTRWDY"/>
<dbReference type="FunFam" id="2.60.40.790:FF:000040">
    <property type="entry name" value="Calcyclin binding protein"/>
    <property type="match status" value="1"/>
</dbReference>
<dbReference type="Proteomes" id="UP000015101">
    <property type="component" value="Unassembled WGS sequence"/>
</dbReference>
<dbReference type="FunCoup" id="T1FMP7">
    <property type="interactions" value="1927"/>
</dbReference>
<name>T1FMP7_HELRO</name>
<dbReference type="InterPro" id="IPR037201">
    <property type="entry name" value="CacyBP_N"/>
</dbReference>
<comment type="subcellular location">
    <subcellularLocation>
        <location evidence="2">Cytoplasm</location>
    </subcellularLocation>
    <subcellularLocation>
        <location evidence="1">Nucleus</location>
    </subcellularLocation>
</comment>
<dbReference type="AlphaFoldDB" id="T1FMP7"/>
<keyword evidence="6" id="KW-0833">Ubl conjugation pathway</keyword>
<dbReference type="SUPFAM" id="SSF49764">
    <property type="entry name" value="HSP20-like chaperones"/>
    <property type="match status" value="1"/>
</dbReference>
<feature type="compositionally biased region" description="Low complexity" evidence="10">
    <location>
        <begin position="45"/>
        <end position="63"/>
    </location>
</feature>
<sequence length="233" mass="26612">MSEVEMDVSETQLDIDDLNNLLKVATRPKVKQLLNQEIAKLSSSSLPSCSTASSTSTTSPELPQQAEPITKVVSIPRKYYIDISNYAWDQSDKFMKIYVTVQGVHKLPKESISTDYTSRSFILKVENLDGKNYKCHVGHLFESITPSECFFKVKTDTVLLMLKKEKTHKTWAYVVQKEDKMKTPKFDDKKDPNESLMDLMKKLYDEGDDEMKRTIAKSFAESRNKVSTGDMDL</sequence>
<dbReference type="EnsemblMetazoa" id="HelroT185345">
    <property type="protein sequence ID" value="HelroP185345"/>
    <property type="gene ID" value="HelroG185345"/>
</dbReference>
<dbReference type="GO" id="GO:0031625">
    <property type="term" value="F:ubiquitin protein ligase binding"/>
    <property type="evidence" value="ECO:0007669"/>
    <property type="project" value="InterPro"/>
</dbReference>
<dbReference type="HOGENOM" id="CLU_081441_2_0_1"/>
<dbReference type="GeneID" id="20210096"/>
<dbReference type="eggNOG" id="KOG3260">
    <property type="taxonomic scope" value="Eukaryota"/>
</dbReference>